<keyword evidence="1" id="KW-1133">Transmembrane helix</keyword>
<protein>
    <submittedName>
        <fullName evidence="2">Uncharacterized protein</fullName>
    </submittedName>
</protein>
<feature type="non-terminal residue" evidence="2">
    <location>
        <position position="70"/>
    </location>
</feature>
<gene>
    <name evidence="2" type="ORF">S06H3_65895</name>
</gene>
<evidence type="ECO:0000256" key="1">
    <source>
        <dbReference type="SAM" id="Phobius"/>
    </source>
</evidence>
<dbReference type="AlphaFoldDB" id="X1R3L1"/>
<dbReference type="EMBL" id="BARV01044599">
    <property type="protein sequence ID" value="GAI61661.1"/>
    <property type="molecule type" value="Genomic_DNA"/>
</dbReference>
<feature type="transmembrane region" description="Helical" evidence="1">
    <location>
        <begin position="6"/>
        <end position="25"/>
    </location>
</feature>
<keyword evidence="1" id="KW-0812">Transmembrane</keyword>
<keyword evidence="1" id="KW-0472">Membrane</keyword>
<proteinExistence type="predicted"/>
<organism evidence="2">
    <name type="scientific">marine sediment metagenome</name>
    <dbReference type="NCBI Taxonomy" id="412755"/>
    <lineage>
        <taxon>unclassified sequences</taxon>
        <taxon>metagenomes</taxon>
        <taxon>ecological metagenomes</taxon>
    </lineage>
</organism>
<sequence>MSRATIAVGIVVAIVIVGALVAVFLPSWIPGVAAKGEIIIDPLVDEETGRPIGRVNGGYPRVILDGVDRG</sequence>
<reference evidence="2" key="1">
    <citation type="journal article" date="2014" name="Front. Microbiol.">
        <title>High frequency of phylogenetically diverse reductive dehalogenase-homologous genes in deep subseafloor sedimentary metagenomes.</title>
        <authorList>
            <person name="Kawai M."/>
            <person name="Futagami T."/>
            <person name="Toyoda A."/>
            <person name="Takaki Y."/>
            <person name="Nishi S."/>
            <person name="Hori S."/>
            <person name="Arai W."/>
            <person name="Tsubouchi T."/>
            <person name="Morono Y."/>
            <person name="Uchiyama I."/>
            <person name="Ito T."/>
            <person name="Fujiyama A."/>
            <person name="Inagaki F."/>
            <person name="Takami H."/>
        </authorList>
    </citation>
    <scope>NUCLEOTIDE SEQUENCE</scope>
    <source>
        <strain evidence="2">Expedition CK06-06</strain>
    </source>
</reference>
<accession>X1R3L1</accession>
<comment type="caution">
    <text evidence="2">The sequence shown here is derived from an EMBL/GenBank/DDBJ whole genome shotgun (WGS) entry which is preliminary data.</text>
</comment>
<evidence type="ECO:0000313" key="2">
    <source>
        <dbReference type="EMBL" id="GAI61661.1"/>
    </source>
</evidence>
<name>X1R3L1_9ZZZZ</name>